<reference evidence="1" key="1">
    <citation type="submission" date="2020-04" db="EMBL/GenBank/DDBJ databases">
        <authorList>
            <person name="Alioto T."/>
            <person name="Alioto T."/>
            <person name="Gomez Garrido J."/>
        </authorList>
    </citation>
    <scope>NUCLEOTIDE SEQUENCE</scope>
    <source>
        <strain evidence="1">A484AB</strain>
    </source>
</reference>
<name>A0A7D9M7P2_PARCT</name>
<dbReference type="PROSITE" id="PS50055">
    <property type="entry name" value="TYR_PHOSPHATASE_PTP"/>
    <property type="match status" value="1"/>
</dbReference>
<evidence type="ECO:0000313" key="1">
    <source>
        <dbReference type="EMBL" id="CAB4043646.1"/>
    </source>
</evidence>
<dbReference type="PANTHER" id="PTHR19134">
    <property type="entry name" value="RECEPTOR-TYPE TYROSINE-PROTEIN PHOSPHATASE"/>
    <property type="match status" value="1"/>
</dbReference>
<dbReference type="Proteomes" id="UP001152795">
    <property type="component" value="Unassembled WGS sequence"/>
</dbReference>
<dbReference type="GO" id="GO:0004725">
    <property type="term" value="F:protein tyrosine phosphatase activity"/>
    <property type="evidence" value="ECO:0007669"/>
    <property type="project" value="InterPro"/>
</dbReference>
<dbReference type="EMBL" id="CACRXK020032812">
    <property type="protein sequence ID" value="CAB4043646.1"/>
    <property type="molecule type" value="Genomic_DNA"/>
</dbReference>
<organism evidence="1 2">
    <name type="scientific">Paramuricea clavata</name>
    <name type="common">Red gorgonian</name>
    <name type="synonym">Violescent sea-whip</name>
    <dbReference type="NCBI Taxonomy" id="317549"/>
    <lineage>
        <taxon>Eukaryota</taxon>
        <taxon>Metazoa</taxon>
        <taxon>Cnidaria</taxon>
        <taxon>Anthozoa</taxon>
        <taxon>Octocorallia</taxon>
        <taxon>Malacalcyonacea</taxon>
        <taxon>Plexauridae</taxon>
        <taxon>Paramuricea</taxon>
    </lineage>
</organism>
<keyword evidence="2" id="KW-1185">Reference proteome</keyword>
<dbReference type="AlphaFoldDB" id="A0A7D9M7P2"/>
<dbReference type="Gene3D" id="3.90.190.10">
    <property type="entry name" value="Protein tyrosine phosphatase superfamily"/>
    <property type="match status" value="1"/>
</dbReference>
<dbReference type="SUPFAM" id="SSF52799">
    <property type="entry name" value="(Phosphotyrosine protein) phosphatases II"/>
    <property type="match status" value="1"/>
</dbReference>
<proteinExistence type="predicted"/>
<comment type="caution">
    <text evidence="1">The sequence shown here is derived from an EMBL/GenBank/DDBJ whole genome shotgun (WGS) entry which is preliminary data.</text>
</comment>
<dbReference type="PRINTS" id="PR00700">
    <property type="entry name" value="PRTYPHPHTASE"/>
</dbReference>
<dbReference type="Pfam" id="PF00102">
    <property type="entry name" value="Y_phosphatase"/>
    <property type="match status" value="1"/>
</dbReference>
<accession>A0A7D9M7P2</accession>
<protein>
    <submittedName>
        <fullName evidence="1">Receptor-type tyrosine- phosphatase eta</fullName>
    </submittedName>
</protein>
<keyword evidence="1" id="KW-0675">Receptor</keyword>
<dbReference type="InterPro" id="IPR050348">
    <property type="entry name" value="Protein-Tyr_Phosphatase"/>
</dbReference>
<gene>
    <name evidence="1" type="ORF">PACLA_8A054800</name>
</gene>
<dbReference type="InterPro" id="IPR029021">
    <property type="entry name" value="Prot-tyrosine_phosphatase-like"/>
</dbReference>
<sequence length="88" mass="10063">MDHQNSLTIYGHMQVKTESTESMGAFTVTKFVLKNSQESDATKVVRHFRFTNWPDKGIPDVKEFAHFIRSADKARLESPKSPIVVHCK</sequence>
<dbReference type="PANTHER" id="PTHR19134:SF559">
    <property type="entry name" value="TYROSINE-PROTEIN PHOSPHATASE DOMAIN-CONTAINING PROTEIN"/>
    <property type="match status" value="1"/>
</dbReference>
<dbReference type="InterPro" id="IPR000242">
    <property type="entry name" value="PTP_cat"/>
</dbReference>
<evidence type="ECO:0000313" key="2">
    <source>
        <dbReference type="Proteomes" id="UP001152795"/>
    </source>
</evidence>